<evidence type="ECO:0000256" key="2">
    <source>
        <dbReference type="SAM" id="SignalP"/>
    </source>
</evidence>
<keyword evidence="2" id="KW-0732">Signal</keyword>
<evidence type="ECO:0000313" key="5">
    <source>
        <dbReference type="Proteomes" id="UP000218231"/>
    </source>
</evidence>
<dbReference type="OrthoDB" id="7866065at2759"/>
<protein>
    <recommendedName>
        <fullName evidence="3">Renin receptor-like C-terminal transmembrane spanning segment domain-containing protein</fullName>
    </recommendedName>
</protein>
<dbReference type="Pfam" id="PF07850">
    <property type="entry name" value="Renin_r"/>
    <property type="match status" value="1"/>
</dbReference>
<feature type="domain" description="Renin receptor-like C-terminal transmembrane spanning segment" evidence="3">
    <location>
        <begin position="21"/>
        <end position="98"/>
    </location>
</feature>
<comment type="caution">
    <text evidence="4">The sequence shown here is derived from an EMBL/GenBank/DDBJ whole genome shotgun (WGS) entry which is preliminary data.</text>
</comment>
<dbReference type="InterPro" id="IPR012493">
    <property type="entry name" value="Renin_rcpt"/>
</dbReference>
<dbReference type="GO" id="GO:0030177">
    <property type="term" value="P:positive regulation of Wnt signaling pathway"/>
    <property type="evidence" value="ECO:0007669"/>
    <property type="project" value="TreeGrafter"/>
</dbReference>
<organism evidence="4 5">
    <name type="scientific">Diploscapter pachys</name>
    <dbReference type="NCBI Taxonomy" id="2018661"/>
    <lineage>
        <taxon>Eukaryota</taxon>
        <taxon>Metazoa</taxon>
        <taxon>Ecdysozoa</taxon>
        <taxon>Nematoda</taxon>
        <taxon>Chromadorea</taxon>
        <taxon>Rhabditida</taxon>
        <taxon>Rhabditina</taxon>
        <taxon>Rhabditomorpha</taxon>
        <taxon>Rhabditoidea</taxon>
        <taxon>Rhabditidae</taxon>
        <taxon>Diploscapter</taxon>
    </lineage>
</organism>
<dbReference type="GO" id="GO:0009897">
    <property type="term" value="C:external side of plasma membrane"/>
    <property type="evidence" value="ECO:0007669"/>
    <property type="project" value="TreeGrafter"/>
</dbReference>
<dbReference type="GO" id="GO:0038023">
    <property type="term" value="F:signaling receptor activity"/>
    <property type="evidence" value="ECO:0007669"/>
    <property type="project" value="InterPro"/>
</dbReference>
<dbReference type="EMBL" id="LIAE01006806">
    <property type="protein sequence ID" value="PAV85056.1"/>
    <property type="molecule type" value="Genomic_DNA"/>
</dbReference>
<evidence type="ECO:0000313" key="4">
    <source>
        <dbReference type="EMBL" id="PAV85056.1"/>
    </source>
</evidence>
<dbReference type="STRING" id="2018661.A0A2A2LFP3"/>
<dbReference type="AlphaFoldDB" id="A0A2A2LFP3"/>
<dbReference type="PANTHER" id="PTHR13351:SF1">
    <property type="entry name" value="RENIN RECEPTOR"/>
    <property type="match status" value="1"/>
</dbReference>
<feature type="signal peptide" evidence="2">
    <location>
        <begin position="1"/>
        <end position="21"/>
    </location>
</feature>
<keyword evidence="5" id="KW-1185">Reference proteome</keyword>
<dbReference type="Proteomes" id="UP000218231">
    <property type="component" value="Unassembled WGS sequence"/>
</dbReference>
<dbReference type="InterPro" id="IPR056780">
    <property type="entry name" value="Renin_r_C"/>
</dbReference>
<sequence length="98" mass="11378">MNRYLILAFVVLAYISLRVNAQLPEPQTPEEKELARWRQELKVYAFTGQDYPAMFAIFAGLIIVLVLALIYIVVGMMSMDPSRDSIIYRMTTTRMKRD</sequence>
<reference evidence="4 5" key="1">
    <citation type="journal article" date="2017" name="Curr. Biol.">
        <title>Genome architecture and evolution of a unichromosomal asexual nematode.</title>
        <authorList>
            <person name="Fradin H."/>
            <person name="Zegar C."/>
            <person name="Gutwein M."/>
            <person name="Lucas J."/>
            <person name="Kovtun M."/>
            <person name="Corcoran D."/>
            <person name="Baugh L.R."/>
            <person name="Kiontke K."/>
            <person name="Gunsalus K."/>
            <person name="Fitch D.H."/>
            <person name="Piano F."/>
        </authorList>
    </citation>
    <scope>NUCLEOTIDE SEQUENCE [LARGE SCALE GENOMIC DNA]</scope>
    <source>
        <strain evidence="4">PF1309</strain>
    </source>
</reference>
<feature type="chain" id="PRO_5013013996" description="Renin receptor-like C-terminal transmembrane spanning segment domain-containing protein" evidence="2">
    <location>
        <begin position="22"/>
        <end position="98"/>
    </location>
</feature>
<evidence type="ECO:0000256" key="1">
    <source>
        <dbReference type="SAM" id="Phobius"/>
    </source>
</evidence>
<feature type="transmembrane region" description="Helical" evidence="1">
    <location>
        <begin position="51"/>
        <end position="74"/>
    </location>
</feature>
<evidence type="ECO:0000259" key="3">
    <source>
        <dbReference type="Pfam" id="PF07850"/>
    </source>
</evidence>
<keyword evidence="1" id="KW-1133">Transmembrane helix</keyword>
<keyword evidence="1" id="KW-0812">Transmembrane</keyword>
<keyword evidence="1" id="KW-0472">Membrane</keyword>
<proteinExistence type="predicted"/>
<name>A0A2A2LFP3_9BILA</name>
<dbReference type="PANTHER" id="PTHR13351">
    <property type="entry name" value="RENIN RECEPTOR"/>
    <property type="match status" value="1"/>
</dbReference>
<gene>
    <name evidence="4" type="ORF">WR25_04495</name>
</gene>
<accession>A0A2A2LFP3</accession>